<feature type="domain" description="FIST" evidence="1">
    <location>
        <begin position="30"/>
        <end position="227"/>
    </location>
</feature>
<name>A0A2A7ME49_9CLOT</name>
<organism evidence="3 4">
    <name type="scientific">Clostridium neonatale</name>
    <dbReference type="NCBI Taxonomy" id="137838"/>
    <lineage>
        <taxon>Bacteria</taxon>
        <taxon>Bacillati</taxon>
        <taxon>Bacillota</taxon>
        <taxon>Clostridia</taxon>
        <taxon>Eubacteriales</taxon>
        <taxon>Clostridiaceae</taxon>
        <taxon>Clostridium</taxon>
    </lineage>
</organism>
<evidence type="ECO:0000313" key="3">
    <source>
        <dbReference type="EMBL" id="PEG29830.1"/>
    </source>
</evidence>
<evidence type="ECO:0000259" key="1">
    <source>
        <dbReference type="SMART" id="SM00897"/>
    </source>
</evidence>
<dbReference type="InterPro" id="IPR013702">
    <property type="entry name" value="FIST_domain_N"/>
</dbReference>
<dbReference type="Proteomes" id="UP000220840">
    <property type="component" value="Unassembled WGS sequence"/>
</dbReference>
<protein>
    <recommendedName>
        <fullName evidence="5">FIST domain-containing protein</fullName>
    </recommendedName>
</protein>
<accession>A0A2A7ME49</accession>
<dbReference type="RefSeq" id="WP_058293994.1">
    <property type="nucleotide sequence ID" value="NZ_CAKJVD010000011.1"/>
</dbReference>
<dbReference type="InterPro" id="IPR019494">
    <property type="entry name" value="FIST_C"/>
</dbReference>
<evidence type="ECO:0000313" key="4">
    <source>
        <dbReference type="Proteomes" id="UP000220840"/>
    </source>
</evidence>
<dbReference type="PANTHER" id="PTHR40252">
    <property type="entry name" value="BLR0328 PROTEIN"/>
    <property type="match status" value="1"/>
</dbReference>
<proteinExistence type="predicted"/>
<dbReference type="GeneID" id="68876136"/>
<sequence>MLKVNVGSSISSCAKTAGKEAASKAKLGLDSIKMAFVYGSCDYNIDEMLSGVAEELPDIPLIGNTSFTGIITPEGFIGSDDGFVGVMALSDPDMIIGIASKERGASPVEDGKLIAAEAMKAANQNSSPNFFYMAASPAEEEFYLKGISSIIGRIPFFGGSAADNSISGNWKLYTDNSQFSDGVVIAFFYGDIKMTNLFTGTYRETDDFGVITKIDGNRTLVEIDGVPATKKYAEWRGIDMEAVTGGNLLSTTITSPLGVKDRLGDLIAIRHPMNGNDDLSMAIGNNLSEKTCVIRMEATVDELISSTGETLKALIEKMDKPPIAFHLVHCGGRRAGIDSRIDEVAKLIKEAAGDIPFIVEFTFGEYGFESDNNNTCGGLMLSFTGFLE</sequence>
<keyword evidence="4" id="KW-1185">Reference proteome</keyword>
<dbReference type="PANTHER" id="PTHR40252:SF2">
    <property type="entry name" value="BLR0328 PROTEIN"/>
    <property type="match status" value="1"/>
</dbReference>
<comment type="caution">
    <text evidence="3">The sequence shown here is derived from an EMBL/GenBank/DDBJ whole genome shotgun (WGS) entry which is preliminary data.</text>
</comment>
<dbReference type="Pfam" id="PF10442">
    <property type="entry name" value="FIST_C"/>
    <property type="match status" value="1"/>
</dbReference>
<dbReference type="STRING" id="137838.GCA_001458595_01099"/>
<reference evidence="3 4" key="1">
    <citation type="submission" date="2017-10" db="EMBL/GenBank/DDBJ databases">
        <title>Effective Description of Clostridium neonatale sp. nov. linked to necrotizing enterocolitis in neonates and a clarification of species assignable to the genus Clostridium (Prazmowski 1880) emend. Lawson and Rainey 2016.</title>
        <authorList>
            <person name="Bernard K."/>
            <person name="Burdz T."/>
            <person name="Wiebe D."/>
            <person name="Balcewich B."/>
            <person name="Alfa M."/>
            <person name="Bernier A.-M."/>
        </authorList>
    </citation>
    <scope>NUCLEOTIDE SEQUENCE [LARGE SCALE GENOMIC DNA]</scope>
    <source>
        <strain evidence="3 4">LCDC99A005</strain>
    </source>
</reference>
<dbReference type="SMART" id="SM00897">
    <property type="entry name" value="FIST"/>
    <property type="match status" value="1"/>
</dbReference>
<dbReference type="OrthoDB" id="378730at2"/>
<feature type="domain" description="FIST C-domain" evidence="2">
    <location>
        <begin position="228"/>
        <end position="369"/>
    </location>
</feature>
<dbReference type="EMBL" id="PDCJ01000002">
    <property type="protein sequence ID" value="PEG29830.1"/>
    <property type="molecule type" value="Genomic_DNA"/>
</dbReference>
<dbReference type="Pfam" id="PF08495">
    <property type="entry name" value="FIST"/>
    <property type="match status" value="1"/>
</dbReference>
<gene>
    <name evidence="3" type="ORF">CQ394_14345</name>
</gene>
<evidence type="ECO:0008006" key="5">
    <source>
        <dbReference type="Google" id="ProtNLM"/>
    </source>
</evidence>
<evidence type="ECO:0000259" key="2">
    <source>
        <dbReference type="SMART" id="SM01204"/>
    </source>
</evidence>
<dbReference type="AlphaFoldDB" id="A0A2A7ME49"/>
<dbReference type="SMART" id="SM01204">
    <property type="entry name" value="FIST_C"/>
    <property type="match status" value="1"/>
</dbReference>